<evidence type="ECO:0000256" key="6">
    <source>
        <dbReference type="HAMAP-Rule" id="MF_01023"/>
    </source>
</evidence>
<accession>A0ABU3P3M0</accession>
<feature type="modified residue" description="N6-(pyridoxal phosphate)lysine" evidence="6">
    <location>
        <position position="232"/>
    </location>
</feature>
<dbReference type="InterPro" id="IPR005861">
    <property type="entry name" value="HisP_aminotrans"/>
</dbReference>
<comment type="subunit">
    <text evidence="2 6">Homodimer.</text>
</comment>
<dbReference type="PANTHER" id="PTHR43643">
    <property type="entry name" value="HISTIDINOL-PHOSPHATE AMINOTRANSFERASE 2"/>
    <property type="match status" value="1"/>
</dbReference>
<feature type="domain" description="Aminotransferase class I/classII large" evidence="7">
    <location>
        <begin position="42"/>
        <end position="366"/>
    </location>
</feature>
<evidence type="ECO:0000313" key="9">
    <source>
        <dbReference type="Proteomes" id="UP001254848"/>
    </source>
</evidence>
<organism evidence="8 9">
    <name type="scientific">Anaeroselena agilis</name>
    <dbReference type="NCBI Taxonomy" id="3063788"/>
    <lineage>
        <taxon>Bacteria</taxon>
        <taxon>Bacillati</taxon>
        <taxon>Bacillota</taxon>
        <taxon>Negativicutes</taxon>
        <taxon>Acetonemataceae</taxon>
        <taxon>Anaeroselena</taxon>
    </lineage>
</organism>
<dbReference type="SUPFAM" id="SSF53383">
    <property type="entry name" value="PLP-dependent transferases"/>
    <property type="match status" value="1"/>
</dbReference>
<dbReference type="HAMAP" id="MF_01023">
    <property type="entry name" value="HisC_aminotrans_2"/>
    <property type="match status" value="1"/>
</dbReference>
<keyword evidence="3 6" id="KW-0032">Aminotransferase</keyword>
<dbReference type="CDD" id="cd00609">
    <property type="entry name" value="AAT_like"/>
    <property type="match status" value="1"/>
</dbReference>
<comment type="cofactor">
    <cofactor evidence="1 6">
        <name>pyridoxal 5'-phosphate</name>
        <dbReference type="ChEBI" id="CHEBI:597326"/>
    </cofactor>
</comment>
<evidence type="ECO:0000256" key="2">
    <source>
        <dbReference type="ARBA" id="ARBA00011738"/>
    </source>
</evidence>
<gene>
    <name evidence="6 8" type="primary">hisC</name>
    <name evidence="8" type="ORF">Q4T40_20545</name>
</gene>
<comment type="pathway">
    <text evidence="6">Amino-acid biosynthesis; L-histidine biosynthesis; L-histidine from 5-phospho-alpha-D-ribose 1-diphosphate: step 7/9.</text>
</comment>
<evidence type="ECO:0000313" key="8">
    <source>
        <dbReference type="EMBL" id="MDT8903623.1"/>
    </source>
</evidence>
<sequence>MSGRFPPLETLVPPHIRDIEPYIPSKPDDVLAKMFGCQMIYRLNNNENALGPSPQALAALRSLDPRQAAVYPSGDAYHLRHKLAERYGHPSDAFLVGNGANELIAFVIKAFCHEGDNIVTADRTFTVYEWVAGFSGFEARLVPLADYGFDDEAMLAAVDDRTKIIFVCNPNNPTGTYWDERRLRRFLDRVAGRQIVVLDEAYGEFVSAGDFPDGMSLINEYPNLVVFRTFSKMFALAALRIGYLAGDERVVEVIRRTCVVYSVNSIAQAAAIGALADADDQIARTRRMVNEARAFLRGELARLGLVHFGDQANYMVVRLPVSDTLAYRKLMRQGIMVRTMTGFRFPNHIRVTLGPIPVMEKFIAALEPVVAG</sequence>
<name>A0ABU3P3M0_9FIRM</name>
<evidence type="ECO:0000256" key="3">
    <source>
        <dbReference type="ARBA" id="ARBA00022576"/>
    </source>
</evidence>
<comment type="catalytic activity">
    <reaction evidence="6">
        <text>L-histidinol phosphate + 2-oxoglutarate = 3-(imidazol-4-yl)-2-oxopropyl phosphate + L-glutamate</text>
        <dbReference type="Rhea" id="RHEA:23744"/>
        <dbReference type="ChEBI" id="CHEBI:16810"/>
        <dbReference type="ChEBI" id="CHEBI:29985"/>
        <dbReference type="ChEBI" id="CHEBI:57766"/>
        <dbReference type="ChEBI" id="CHEBI:57980"/>
        <dbReference type="EC" id="2.6.1.9"/>
    </reaction>
</comment>
<dbReference type="Proteomes" id="UP001254848">
    <property type="component" value="Unassembled WGS sequence"/>
</dbReference>
<evidence type="ECO:0000256" key="1">
    <source>
        <dbReference type="ARBA" id="ARBA00001933"/>
    </source>
</evidence>
<keyword evidence="4 6" id="KW-0808">Transferase</keyword>
<dbReference type="InterPro" id="IPR015421">
    <property type="entry name" value="PyrdxlP-dep_Trfase_major"/>
</dbReference>
<dbReference type="InterPro" id="IPR015422">
    <property type="entry name" value="PyrdxlP-dep_Trfase_small"/>
</dbReference>
<dbReference type="InterPro" id="IPR050106">
    <property type="entry name" value="HistidinolP_aminotransfase"/>
</dbReference>
<dbReference type="PANTHER" id="PTHR43643:SF3">
    <property type="entry name" value="HISTIDINOL-PHOSPHATE AMINOTRANSFERASE"/>
    <property type="match status" value="1"/>
</dbReference>
<comment type="similarity">
    <text evidence="6">Belongs to the class-II pyridoxal-phosphate-dependent aminotransferase family. Histidinol-phosphate aminotransferase subfamily.</text>
</comment>
<dbReference type="Gene3D" id="3.40.640.10">
    <property type="entry name" value="Type I PLP-dependent aspartate aminotransferase-like (Major domain)"/>
    <property type="match status" value="1"/>
</dbReference>
<dbReference type="EC" id="2.6.1.9" evidence="6"/>
<dbReference type="GO" id="GO:0004400">
    <property type="term" value="F:histidinol-phosphate transaminase activity"/>
    <property type="evidence" value="ECO:0007669"/>
    <property type="project" value="UniProtKB-EC"/>
</dbReference>
<dbReference type="InterPro" id="IPR004839">
    <property type="entry name" value="Aminotransferase_I/II_large"/>
</dbReference>
<proteinExistence type="inferred from homology"/>
<evidence type="ECO:0000256" key="5">
    <source>
        <dbReference type="ARBA" id="ARBA00022898"/>
    </source>
</evidence>
<keyword evidence="9" id="KW-1185">Reference proteome</keyword>
<protein>
    <recommendedName>
        <fullName evidence="6">Histidinol-phosphate aminotransferase</fullName>
        <ecNumber evidence="6">2.6.1.9</ecNumber>
    </recommendedName>
    <alternativeName>
        <fullName evidence="6">Imidazole acetol-phosphate transaminase</fullName>
    </alternativeName>
</protein>
<keyword evidence="5 6" id="KW-0663">Pyridoxal phosphate</keyword>
<keyword evidence="6" id="KW-0368">Histidine biosynthesis</keyword>
<evidence type="ECO:0000256" key="4">
    <source>
        <dbReference type="ARBA" id="ARBA00022679"/>
    </source>
</evidence>
<dbReference type="EMBL" id="JAUOZS010000001">
    <property type="protein sequence ID" value="MDT8903623.1"/>
    <property type="molecule type" value="Genomic_DNA"/>
</dbReference>
<reference evidence="8 9" key="1">
    <citation type="submission" date="2023-07" db="EMBL/GenBank/DDBJ databases">
        <title>The novel representative of Negativicutes class, Anaeroselena agilis gen. nov. sp. nov.</title>
        <authorList>
            <person name="Prokofeva M.I."/>
            <person name="Elcheninov A.G."/>
            <person name="Klyukina A."/>
            <person name="Kublanov I.V."/>
            <person name="Frolov E.N."/>
            <person name="Podosokorskaya O.A."/>
        </authorList>
    </citation>
    <scope>NUCLEOTIDE SEQUENCE [LARGE SCALE GENOMIC DNA]</scope>
    <source>
        <strain evidence="8 9">4137-cl</strain>
    </source>
</reference>
<comment type="caution">
    <text evidence="8">The sequence shown here is derived from an EMBL/GenBank/DDBJ whole genome shotgun (WGS) entry which is preliminary data.</text>
</comment>
<dbReference type="Gene3D" id="3.90.1150.10">
    <property type="entry name" value="Aspartate Aminotransferase, domain 1"/>
    <property type="match status" value="1"/>
</dbReference>
<keyword evidence="6" id="KW-0028">Amino-acid biosynthesis</keyword>
<dbReference type="InterPro" id="IPR015424">
    <property type="entry name" value="PyrdxlP-dep_Trfase"/>
</dbReference>
<dbReference type="NCBIfam" id="TIGR01141">
    <property type="entry name" value="hisC"/>
    <property type="match status" value="1"/>
</dbReference>
<dbReference type="RefSeq" id="WP_413782076.1">
    <property type="nucleotide sequence ID" value="NZ_JAUOZS010000001.1"/>
</dbReference>
<evidence type="ECO:0000259" key="7">
    <source>
        <dbReference type="Pfam" id="PF00155"/>
    </source>
</evidence>
<dbReference type="Pfam" id="PF00155">
    <property type="entry name" value="Aminotran_1_2"/>
    <property type="match status" value="1"/>
</dbReference>